<proteinExistence type="predicted"/>
<dbReference type="Proteomes" id="UP000010366">
    <property type="component" value="Chromosome"/>
</dbReference>
<evidence type="ECO:0000313" key="2">
    <source>
        <dbReference type="Proteomes" id="UP000010366"/>
    </source>
</evidence>
<dbReference type="AlphaFoldDB" id="K9UHK3"/>
<gene>
    <name evidence="1" type="ORF">Cha6605_3111</name>
</gene>
<sequence>MRARRFSRRDSASATHRPGGFLQVVCVKTRQPPVRWRSLPEGSCVAVSLNLEGPSASASRCLVERTLREPQRDSIRKIQNGIKLYHKPSMR</sequence>
<dbReference type="KEGG" id="cmp:Cha6605_3111"/>
<protein>
    <submittedName>
        <fullName evidence="1">Uncharacterized protein</fullName>
    </submittedName>
</protein>
<dbReference type="HOGENOM" id="CLU_2421594_0_0_3"/>
<evidence type="ECO:0000313" key="1">
    <source>
        <dbReference type="EMBL" id="AFY94133.1"/>
    </source>
</evidence>
<organism evidence="1 2">
    <name type="scientific">Chamaesiphon minutus (strain ATCC 27169 / PCC 6605)</name>
    <dbReference type="NCBI Taxonomy" id="1173020"/>
    <lineage>
        <taxon>Bacteria</taxon>
        <taxon>Bacillati</taxon>
        <taxon>Cyanobacteriota</taxon>
        <taxon>Cyanophyceae</taxon>
        <taxon>Gomontiellales</taxon>
        <taxon>Chamaesiphonaceae</taxon>
        <taxon>Chamaesiphon</taxon>
    </lineage>
</organism>
<name>K9UHK3_CHAP6</name>
<dbReference type="EMBL" id="CP003600">
    <property type="protein sequence ID" value="AFY94133.1"/>
    <property type="molecule type" value="Genomic_DNA"/>
</dbReference>
<keyword evidence="2" id="KW-1185">Reference proteome</keyword>
<reference evidence="1 2" key="1">
    <citation type="submission" date="2012-05" db="EMBL/GenBank/DDBJ databases">
        <title>Finished chromosome of genome of Chamaesiphon sp. PCC 6605.</title>
        <authorList>
            <consortium name="US DOE Joint Genome Institute"/>
            <person name="Gugger M."/>
            <person name="Coursin T."/>
            <person name="Rippka R."/>
            <person name="Tandeau De Marsac N."/>
            <person name="Huntemann M."/>
            <person name="Wei C.-L."/>
            <person name="Han J."/>
            <person name="Detter J.C."/>
            <person name="Han C."/>
            <person name="Tapia R."/>
            <person name="Chen A."/>
            <person name="Kyrpides N."/>
            <person name="Mavromatis K."/>
            <person name="Markowitz V."/>
            <person name="Szeto E."/>
            <person name="Ivanova N."/>
            <person name="Pagani I."/>
            <person name="Pati A."/>
            <person name="Goodwin L."/>
            <person name="Nordberg H.P."/>
            <person name="Cantor M.N."/>
            <person name="Hua S.X."/>
            <person name="Woyke T."/>
            <person name="Kerfeld C.A."/>
        </authorList>
    </citation>
    <scope>NUCLEOTIDE SEQUENCE [LARGE SCALE GENOMIC DNA]</scope>
    <source>
        <strain evidence="2">ATCC 27169 / PCC 6605</strain>
    </source>
</reference>
<accession>K9UHK3</accession>